<dbReference type="PANTHER" id="PTHR11820:SF7">
    <property type="entry name" value="ACYLPYRUVASE FAHD1, MITOCHONDRIAL"/>
    <property type="match status" value="1"/>
</dbReference>
<keyword evidence="2" id="KW-0479">Metal-binding</keyword>
<dbReference type="Proteomes" id="UP000266841">
    <property type="component" value="Unassembled WGS sequence"/>
</dbReference>
<name>K0QZZ6_THAOC</name>
<gene>
    <name evidence="4" type="ORF">THAOC_36070</name>
</gene>
<dbReference type="GO" id="GO:0046872">
    <property type="term" value="F:metal ion binding"/>
    <property type="evidence" value="ECO:0007669"/>
    <property type="project" value="UniProtKB-KW"/>
</dbReference>
<dbReference type="SUPFAM" id="SSF56529">
    <property type="entry name" value="FAH"/>
    <property type="match status" value="1"/>
</dbReference>
<dbReference type="OMA" id="NCRKVIC"/>
<comment type="caution">
    <text evidence="4">The sequence shown here is derived from an EMBL/GenBank/DDBJ whole genome shotgun (WGS) entry which is preliminary data.</text>
</comment>
<reference evidence="4 5" key="1">
    <citation type="journal article" date="2012" name="Genome Biol.">
        <title>Genome and low-iron response of an oceanic diatom adapted to chronic iron limitation.</title>
        <authorList>
            <person name="Lommer M."/>
            <person name="Specht M."/>
            <person name="Roy A.S."/>
            <person name="Kraemer L."/>
            <person name="Andreson R."/>
            <person name="Gutowska M.A."/>
            <person name="Wolf J."/>
            <person name="Bergner S.V."/>
            <person name="Schilhabel M.B."/>
            <person name="Klostermeier U.C."/>
            <person name="Beiko R.G."/>
            <person name="Rosenstiel P."/>
            <person name="Hippler M."/>
            <person name="Laroche J."/>
        </authorList>
    </citation>
    <scope>NUCLEOTIDE SEQUENCE [LARGE SCALE GENOMIC DNA]</scope>
    <source>
        <strain evidence="4 5">CCMP1005</strain>
    </source>
</reference>
<dbReference type="EMBL" id="AGNL01048603">
    <property type="protein sequence ID" value="EJK45318.1"/>
    <property type="molecule type" value="Genomic_DNA"/>
</dbReference>
<proteinExistence type="inferred from homology"/>
<evidence type="ECO:0000313" key="5">
    <source>
        <dbReference type="Proteomes" id="UP000266841"/>
    </source>
</evidence>
<evidence type="ECO:0000256" key="1">
    <source>
        <dbReference type="ARBA" id="ARBA00010211"/>
    </source>
</evidence>
<dbReference type="OrthoDB" id="411064at2759"/>
<dbReference type="PANTHER" id="PTHR11820">
    <property type="entry name" value="ACYLPYRUVASE"/>
    <property type="match status" value="1"/>
</dbReference>
<keyword evidence="5" id="KW-1185">Reference proteome</keyword>
<organism evidence="4 5">
    <name type="scientific">Thalassiosira oceanica</name>
    <name type="common">Marine diatom</name>
    <dbReference type="NCBI Taxonomy" id="159749"/>
    <lineage>
        <taxon>Eukaryota</taxon>
        <taxon>Sar</taxon>
        <taxon>Stramenopiles</taxon>
        <taxon>Ochrophyta</taxon>
        <taxon>Bacillariophyta</taxon>
        <taxon>Coscinodiscophyceae</taxon>
        <taxon>Thalassiosirophycidae</taxon>
        <taxon>Thalassiosirales</taxon>
        <taxon>Thalassiosiraceae</taxon>
        <taxon>Thalassiosira</taxon>
    </lineage>
</organism>
<evidence type="ECO:0000313" key="4">
    <source>
        <dbReference type="EMBL" id="EJK45318.1"/>
    </source>
</evidence>
<comment type="similarity">
    <text evidence="1">Belongs to the FAH family.</text>
</comment>
<evidence type="ECO:0000259" key="3">
    <source>
        <dbReference type="Pfam" id="PF01557"/>
    </source>
</evidence>
<dbReference type="eggNOG" id="KOG1535">
    <property type="taxonomic scope" value="Eukaryota"/>
</dbReference>
<dbReference type="InterPro" id="IPR036663">
    <property type="entry name" value="Fumarylacetoacetase_C_sf"/>
</dbReference>
<dbReference type="AlphaFoldDB" id="K0QZZ6"/>
<dbReference type="Gene3D" id="3.90.850.10">
    <property type="entry name" value="Fumarylacetoacetase-like, C-terminal domain"/>
    <property type="match status" value="1"/>
</dbReference>
<sequence length="260" mass="28483">MSNYLFKPRIVSVPIFRRSSLGGLVGADGDTSSGSVPPSEDVLLFPVRRIYCVGRNYRKHTIEMGGDPDREPPFFFQKPADSVVVCRPGAQQATIPYPSCTSNLHYEAELIVAIGNDQEGKNIQADEAMGHVFGFSVGCDLTRRDLQSEAKQMRRPWDAAKSFDLSCPMSPITPKEVIDDLDRASIKLRVNGELKQQSGLDKMIFSVPEIVVNLSKLFRLQKGDLIMTGTPEGVGAIVAGDSVQIECGELLSCNFEITPS</sequence>
<accession>K0QZZ6</accession>
<dbReference type="Pfam" id="PF01557">
    <property type="entry name" value="FAA_hydrolase"/>
    <property type="match status" value="1"/>
</dbReference>
<dbReference type="InterPro" id="IPR011234">
    <property type="entry name" value="Fumarylacetoacetase-like_C"/>
</dbReference>
<feature type="domain" description="Fumarylacetoacetase-like C-terminal" evidence="3">
    <location>
        <begin position="50"/>
        <end position="254"/>
    </location>
</feature>
<evidence type="ECO:0000256" key="2">
    <source>
        <dbReference type="ARBA" id="ARBA00022723"/>
    </source>
</evidence>
<protein>
    <recommendedName>
        <fullName evidence="3">Fumarylacetoacetase-like C-terminal domain-containing protein</fullName>
    </recommendedName>
</protein>
<dbReference type="GO" id="GO:0018773">
    <property type="term" value="F:acetylpyruvate hydrolase activity"/>
    <property type="evidence" value="ECO:0007669"/>
    <property type="project" value="TreeGrafter"/>
</dbReference>